<keyword evidence="7 9" id="KW-1133">Transmembrane helix</keyword>
<dbReference type="Proteomes" id="UP001214976">
    <property type="component" value="Unassembled WGS sequence"/>
</dbReference>
<dbReference type="InterPro" id="IPR036259">
    <property type="entry name" value="MFS_trans_sf"/>
</dbReference>
<sequence length="390" mass="43293">MQVHHKPANLVAFAFLLIAFLTGTASAFQMPTLSLFLSREIQVSPLMVGIFYAVNAIMGILISQMVARYSDKQDDRRKIIIGCCLIAIFGSLIFAFNRNYYVLAFLGTFFLGLGSSSNPQSFAFAREYAEHSQREAVMFTTIMRTQISLAWIIGPPVSFAIALNWGFHYMYLVAGLAFLLCALLTATMLPKISRKQILKTESAPISAPTNNRQSVIYLFTACFLMWMCNSMYMISMPLYSIHELHLPESLAGTLMGTAAGLEIPVMLIGGYLTKFFRKKVLILTALLSGFAFNLLLLFLHEAWQLVALQVLNAVFIGIIATLGMVYFQDLMPRQMGAATTLFGNAAKGSWILGGPLAGLIAEHWGYSSVFYLSVVIVLISFYCMWKVKSV</sequence>
<feature type="transmembrane region" description="Helical" evidence="9">
    <location>
        <begin position="102"/>
        <end position="125"/>
    </location>
</feature>
<evidence type="ECO:0000256" key="1">
    <source>
        <dbReference type="ARBA" id="ARBA00004651"/>
    </source>
</evidence>
<feature type="transmembrane region" description="Helical" evidence="9">
    <location>
        <begin position="215"/>
        <end position="234"/>
    </location>
</feature>
<dbReference type="FunFam" id="1.20.1250.20:FF:000125">
    <property type="entry name" value="Sugar efflux transporter SetB"/>
    <property type="match status" value="1"/>
</dbReference>
<dbReference type="CDD" id="cd17471">
    <property type="entry name" value="MFS_Set"/>
    <property type="match status" value="1"/>
</dbReference>
<proteinExistence type="inferred from homology"/>
<feature type="transmembrane region" description="Helical" evidence="9">
    <location>
        <begin position="366"/>
        <end position="385"/>
    </location>
</feature>
<dbReference type="RefSeq" id="WP_317477373.1">
    <property type="nucleotide sequence ID" value="NZ_JARQTO010000001.1"/>
</dbReference>
<protein>
    <submittedName>
        <fullName evidence="11">MFS transporter</fullName>
    </submittedName>
</protein>
<dbReference type="PANTHER" id="PTHR23535">
    <property type="entry name" value="SUGAR EFFLUX TRANSPORTER A-RELATED"/>
    <property type="match status" value="1"/>
</dbReference>
<organism evidence="11 12">
    <name type="scientific">Exercitatus varius</name>
    <dbReference type="NCBI Taxonomy" id="67857"/>
    <lineage>
        <taxon>Bacteria</taxon>
        <taxon>Pseudomonadati</taxon>
        <taxon>Pseudomonadota</taxon>
        <taxon>Gammaproteobacteria</taxon>
        <taxon>Pasteurellales</taxon>
        <taxon>Pasteurellaceae</taxon>
        <taxon>Exercitatus</taxon>
    </lineage>
</organism>
<dbReference type="PROSITE" id="PS50850">
    <property type="entry name" value="MFS"/>
    <property type="match status" value="1"/>
</dbReference>
<evidence type="ECO:0000256" key="6">
    <source>
        <dbReference type="ARBA" id="ARBA00022692"/>
    </source>
</evidence>
<gene>
    <name evidence="11" type="ORF">P7M15_07435</name>
</gene>
<dbReference type="GO" id="GO:0005886">
    <property type="term" value="C:plasma membrane"/>
    <property type="evidence" value="ECO:0007669"/>
    <property type="project" value="UniProtKB-SubCell"/>
</dbReference>
<evidence type="ECO:0000259" key="10">
    <source>
        <dbReference type="PROSITE" id="PS50850"/>
    </source>
</evidence>
<feature type="transmembrane region" description="Helical" evidence="9">
    <location>
        <begin position="43"/>
        <end position="67"/>
    </location>
</feature>
<dbReference type="EMBL" id="JARQTW010000012">
    <property type="protein sequence ID" value="MDG2950348.1"/>
    <property type="molecule type" value="Genomic_DNA"/>
</dbReference>
<evidence type="ECO:0000256" key="7">
    <source>
        <dbReference type="ARBA" id="ARBA00022989"/>
    </source>
</evidence>
<feature type="transmembrane region" description="Helical" evidence="9">
    <location>
        <begin position="254"/>
        <end position="273"/>
    </location>
</feature>
<feature type="transmembrane region" description="Helical" evidence="9">
    <location>
        <begin position="305"/>
        <end position="327"/>
    </location>
</feature>
<feature type="transmembrane region" description="Helical" evidence="9">
    <location>
        <begin position="280"/>
        <end position="299"/>
    </location>
</feature>
<dbReference type="GO" id="GO:1904659">
    <property type="term" value="P:D-glucose transmembrane transport"/>
    <property type="evidence" value="ECO:0007669"/>
    <property type="project" value="TreeGrafter"/>
</dbReference>
<comment type="similarity">
    <text evidence="2">Belongs to the major facilitator superfamily. Set transporter family.</text>
</comment>
<accession>A0AAW6QA29</accession>
<keyword evidence="6 9" id="KW-0812">Transmembrane</keyword>
<feature type="transmembrane region" description="Helical" evidence="9">
    <location>
        <begin position="339"/>
        <end position="360"/>
    </location>
</feature>
<reference evidence="11" key="1">
    <citation type="submission" date="2023-03" db="EMBL/GenBank/DDBJ databases">
        <title>Classification of Bisgaard taxon 6 and taxon 10 as Exercitatus varius gen. nov., spec. nov.</title>
        <authorList>
            <person name="Christensen H."/>
        </authorList>
    </citation>
    <scope>NUCLEOTIDE SEQUENCE</scope>
    <source>
        <strain evidence="11">86116</strain>
    </source>
</reference>
<keyword evidence="5" id="KW-0762">Sugar transport</keyword>
<dbReference type="GO" id="GO:0036448">
    <property type="term" value="P:cellular response to glucose-phosphate stress"/>
    <property type="evidence" value="ECO:0007669"/>
    <property type="project" value="TreeGrafter"/>
</dbReference>
<feature type="transmembrane region" description="Helical" evidence="9">
    <location>
        <begin position="79"/>
        <end position="96"/>
    </location>
</feature>
<keyword evidence="3" id="KW-0813">Transport</keyword>
<evidence type="ECO:0000256" key="8">
    <source>
        <dbReference type="ARBA" id="ARBA00023136"/>
    </source>
</evidence>
<evidence type="ECO:0000256" key="4">
    <source>
        <dbReference type="ARBA" id="ARBA00022475"/>
    </source>
</evidence>
<feature type="transmembrane region" description="Helical" evidence="9">
    <location>
        <begin position="146"/>
        <end position="163"/>
    </location>
</feature>
<dbReference type="GeneID" id="93225930"/>
<dbReference type="Pfam" id="PF07690">
    <property type="entry name" value="MFS_1"/>
    <property type="match status" value="1"/>
</dbReference>
<dbReference type="InterPro" id="IPR011701">
    <property type="entry name" value="MFS"/>
</dbReference>
<keyword evidence="8 9" id="KW-0472">Membrane</keyword>
<dbReference type="PANTHER" id="PTHR23535:SF2">
    <property type="entry name" value="SUGAR EFFLUX TRANSPORTER A-RELATED"/>
    <property type="match status" value="1"/>
</dbReference>
<evidence type="ECO:0000313" key="12">
    <source>
        <dbReference type="Proteomes" id="UP001214976"/>
    </source>
</evidence>
<evidence type="ECO:0000313" key="11">
    <source>
        <dbReference type="EMBL" id="MDG2950348.1"/>
    </source>
</evidence>
<dbReference type="InterPro" id="IPR020846">
    <property type="entry name" value="MFS_dom"/>
</dbReference>
<evidence type="ECO:0000256" key="9">
    <source>
        <dbReference type="SAM" id="Phobius"/>
    </source>
</evidence>
<comment type="subcellular location">
    <subcellularLocation>
        <location evidence="1">Cell membrane</location>
        <topology evidence="1">Multi-pass membrane protein</topology>
    </subcellularLocation>
</comment>
<keyword evidence="4" id="KW-1003">Cell membrane</keyword>
<dbReference type="Gene3D" id="1.20.1250.20">
    <property type="entry name" value="MFS general substrate transporter like domains"/>
    <property type="match status" value="2"/>
</dbReference>
<dbReference type="GO" id="GO:0005351">
    <property type="term" value="F:carbohydrate:proton symporter activity"/>
    <property type="evidence" value="ECO:0007669"/>
    <property type="project" value="TreeGrafter"/>
</dbReference>
<evidence type="ECO:0000256" key="2">
    <source>
        <dbReference type="ARBA" id="ARBA00006523"/>
    </source>
</evidence>
<dbReference type="SUPFAM" id="SSF103473">
    <property type="entry name" value="MFS general substrate transporter"/>
    <property type="match status" value="1"/>
</dbReference>
<evidence type="ECO:0000256" key="5">
    <source>
        <dbReference type="ARBA" id="ARBA00022597"/>
    </source>
</evidence>
<feature type="domain" description="Major facilitator superfamily (MFS) profile" evidence="10">
    <location>
        <begin position="11"/>
        <end position="390"/>
    </location>
</feature>
<dbReference type="GO" id="GO:0015767">
    <property type="term" value="P:lactose transport"/>
    <property type="evidence" value="ECO:0007669"/>
    <property type="project" value="TreeGrafter"/>
</dbReference>
<feature type="transmembrane region" description="Helical" evidence="9">
    <location>
        <begin position="169"/>
        <end position="189"/>
    </location>
</feature>
<dbReference type="AlphaFoldDB" id="A0AAW6QA29"/>
<comment type="caution">
    <text evidence="11">The sequence shown here is derived from an EMBL/GenBank/DDBJ whole genome shotgun (WGS) entry which is preliminary data.</text>
</comment>
<name>A0AAW6QA29_9PAST</name>
<evidence type="ECO:0000256" key="3">
    <source>
        <dbReference type="ARBA" id="ARBA00022448"/>
    </source>
</evidence>